<dbReference type="EMBL" id="KZ666841">
    <property type="protein sequence ID" value="PPR93219.1"/>
    <property type="molecule type" value="Genomic_DNA"/>
</dbReference>
<reference evidence="1 2" key="1">
    <citation type="submission" date="2015-01" db="EMBL/GenBank/DDBJ databases">
        <title>Genome of allotetraploid Gossypium barbadense reveals genomic plasticity and fiber elongation in cotton evolution.</title>
        <authorList>
            <person name="Chen X."/>
            <person name="Liu X."/>
            <person name="Zhao B."/>
            <person name="Zheng H."/>
            <person name="Hu Y."/>
            <person name="Lu G."/>
            <person name="Yang C."/>
            <person name="Chen J."/>
            <person name="Shan C."/>
            <person name="Zhang L."/>
            <person name="Zhou Y."/>
            <person name="Wang L."/>
            <person name="Guo W."/>
            <person name="Bai Y."/>
            <person name="Ruan J."/>
            <person name="Shangguan X."/>
            <person name="Mao Y."/>
            <person name="Jiang J."/>
            <person name="Zhu Y."/>
            <person name="Lei J."/>
            <person name="Kang H."/>
            <person name="Chen S."/>
            <person name="He X."/>
            <person name="Wang R."/>
            <person name="Wang Y."/>
            <person name="Chen J."/>
            <person name="Wang L."/>
            <person name="Yu S."/>
            <person name="Wang B."/>
            <person name="Wei J."/>
            <person name="Song S."/>
            <person name="Lu X."/>
            <person name="Gao Z."/>
            <person name="Gu W."/>
            <person name="Deng X."/>
            <person name="Ma D."/>
            <person name="Wang S."/>
            <person name="Liang W."/>
            <person name="Fang L."/>
            <person name="Cai C."/>
            <person name="Zhu X."/>
            <person name="Zhou B."/>
            <person name="Zhang Y."/>
            <person name="Chen Z."/>
            <person name="Xu S."/>
            <person name="Zhu R."/>
            <person name="Wang S."/>
            <person name="Zhang T."/>
            <person name="Zhao G."/>
        </authorList>
    </citation>
    <scope>NUCLEOTIDE SEQUENCE [LARGE SCALE GENOMIC DNA]</scope>
    <source>
        <strain evidence="2">cv. Xinhai21</strain>
        <tissue evidence="1">Leaf</tissue>
    </source>
</reference>
<accession>A0A2P5WQ52</accession>
<organism evidence="1 2">
    <name type="scientific">Gossypium barbadense</name>
    <name type="common">Sea Island cotton</name>
    <name type="synonym">Hibiscus barbadensis</name>
    <dbReference type="NCBI Taxonomy" id="3634"/>
    <lineage>
        <taxon>Eukaryota</taxon>
        <taxon>Viridiplantae</taxon>
        <taxon>Streptophyta</taxon>
        <taxon>Embryophyta</taxon>
        <taxon>Tracheophyta</taxon>
        <taxon>Spermatophyta</taxon>
        <taxon>Magnoliopsida</taxon>
        <taxon>eudicotyledons</taxon>
        <taxon>Gunneridae</taxon>
        <taxon>Pentapetalae</taxon>
        <taxon>rosids</taxon>
        <taxon>malvids</taxon>
        <taxon>Malvales</taxon>
        <taxon>Malvaceae</taxon>
        <taxon>Malvoideae</taxon>
        <taxon>Gossypium</taxon>
    </lineage>
</organism>
<gene>
    <name evidence="1" type="ORF">GOBAR_AA27447</name>
</gene>
<dbReference type="AlphaFoldDB" id="A0A2P5WQ52"/>
<evidence type="ECO:0000313" key="2">
    <source>
        <dbReference type="Proteomes" id="UP000239757"/>
    </source>
</evidence>
<name>A0A2P5WQ52_GOSBA</name>
<protein>
    <submittedName>
        <fullName evidence="1">Uncharacterized protein</fullName>
    </submittedName>
</protein>
<evidence type="ECO:0000313" key="1">
    <source>
        <dbReference type="EMBL" id="PPR93219.1"/>
    </source>
</evidence>
<sequence length="215" mass="22621">MRFTHSFGQNQVGFGQNQHVFHPNYAFGQNWTPARYYGGPMHKNNAGQHNVLEGHLPRLGPSRLNLVDAPHGPSRPFAPYNGVGAGNFDGHLNDCGPVSNCVQVSSSVSTFVPLVQPHLSQSVSISGPVVPLLAQSSPHAGCSFVPVTALSGVGSDREPNGCSSGNNISSRPTDIVEEVSVGPLVVDVPISNMHPMVTRAKASVFKPKSSLGVAP</sequence>
<dbReference type="Proteomes" id="UP000239757">
    <property type="component" value="Unassembled WGS sequence"/>
</dbReference>
<proteinExistence type="predicted"/>